<feature type="region of interest" description="Disordered" evidence="6">
    <location>
        <begin position="208"/>
        <end position="241"/>
    </location>
</feature>
<feature type="compositionally biased region" description="Gly residues" evidence="6">
    <location>
        <begin position="49"/>
        <end position="65"/>
    </location>
</feature>
<dbReference type="GO" id="GO:0051015">
    <property type="term" value="F:actin filament binding"/>
    <property type="evidence" value="ECO:0007669"/>
    <property type="project" value="TreeGrafter"/>
</dbReference>
<evidence type="ECO:0000256" key="5">
    <source>
        <dbReference type="SAM" id="Coils"/>
    </source>
</evidence>
<dbReference type="FunFam" id="1.20.58.2220:FF:000005">
    <property type="entry name" value="Formin 1"/>
    <property type="match status" value="1"/>
</dbReference>
<keyword evidence="3 5" id="KW-0175">Coiled coil</keyword>
<evidence type="ECO:0000259" key="7">
    <source>
        <dbReference type="PROSITE" id="PS51444"/>
    </source>
</evidence>
<dbReference type="SUPFAM" id="SSF101447">
    <property type="entry name" value="Formin homology 2 domain (FH2 domain)"/>
    <property type="match status" value="1"/>
</dbReference>
<feature type="compositionally biased region" description="Basic and acidic residues" evidence="6">
    <location>
        <begin position="300"/>
        <end position="327"/>
    </location>
</feature>
<feature type="region of interest" description="Disordered" evidence="6">
    <location>
        <begin position="529"/>
        <end position="581"/>
    </location>
</feature>
<dbReference type="PRINTS" id="PR00828">
    <property type="entry name" value="FORMIN"/>
</dbReference>
<evidence type="ECO:0000256" key="6">
    <source>
        <dbReference type="SAM" id="MobiDB-lite"/>
    </source>
</evidence>
<feature type="compositionally biased region" description="Polar residues" evidence="6">
    <location>
        <begin position="414"/>
        <end position="431"/>
    </location>
</feature>
<proteinExistence type="inferred from homology"/>
<keyword evidence="4" id="KW-0539">Nucleus</keyword>
<dbReference type="GO" id="GO:0005737">
    <property type="term" value="C:cytoplasm"/>
    <property type="evidence" value="ECO:0007669"/>
    <property type="project" value="TreeGrafter"/>
</dbReference>
<reference evidence="8 9" key="1">
    <citation type="submission" date="2024-01" db="EMBL/GenBank/DDBJ databases">
        <authorList>
            <person name="Alioto T."/>
            <person name="Alioto T."/>
            <person name="Gomez Garrido J."/>
        </authorList>
    </citation>
    <scope>NUCLEOTIDE SEQUENCE [LARGE SCALE GENOMIC DNA]</scope>
</reference>
<organism evidence="8 9">
    <name type="scientific">Scomber scombrus</name>
    <name type="common">Atlantic mackerel</name>
    <name type="synonym">Scomber vernalis</name>
    <dbReference type="NCBI Taxonomy" id="13677"/>
    <lineage>
        <taxon>Eukaryota</taxon>
        <taxon>Metazoa</taxon>
        <taxon>Chordata</taxon>
        <taxon>Craniata</taxon>
        <taxon>Vertebrata</taxon>
        <taxon>Euteleostomi</taxon>
        <taxon>Actinopterygii</taxon>
        <taxon>Neopterygii</taxon>
        <taxon>Teleostei</taxon>
        <taxon>Neoteleostei</taxon>
        <taxon>Acanthomorphata</taxon>
        <taxon>Pelagiaria</taxon>
        <taxon>Scombriformes</taxon>
        <taxon>Scombridae</taxon>
        <taxon>Scomber</taxon>
    </lineage>
</organism>
<feature type="compositionally biased region" description="Basic residues" evidence="6">
    <location>
        <begin position="37"/>
        <end position="48"/>
    </location>
</feature>
<protein>
    <submittedName>
        <fullName evidence="8">Formin-2</fullName>
    </submittedName>
</protein>
<gene>
    <name evidence="8" type="ORF">FSCOSCO3_A033039</name>
</gene>
<feature type="domain" description="FH2" evidence="7">
    <location>
        <begin position="1060"/>
        <end position="1475"/>
    </location>
</feature>
<feature type="region of interest" description="Disordered" evidence="6">
    <location>
        <begin position="894"/>
        <end position="1027"/>
    </location>
</feature>
<dbReference type="GO" id="GO:0045010">
    <property type="term" value="P:actin nucleation"/>
    <property type="evidence" value="ECO:0007669"/>
    <property type="project" value="InterPro"/>
</dbReference>
<feature type="compositionally biased region" description="Acidic residues" evidence="6">
    <location>
        <begin position="386"/>
        <end position="395"/>
    </location>
</feature>
<dbReference type="EMBL" id="CAWUFR010000096">
    <property type="protein sequence ID" value="CAK6966778.1"/>
    <property type="molecule type" value="Genomic_DNA"/>
</dbReference>
<dbReference type="Proteomes" id="UP001314229">
    <property type="component" value="Unassembled WGS sequence"/>
</dbReference>
<comment type="caution">
    <text evidence="8">The sequence shown here is derived from an EMBL/GenBank/DDBJ whole genome shotgun (WGS) entry which is preliminary data.</text>
</comment>
<evidence type="ECO:0000256" key="1">
    <source>
        <dbReference type="ARBA" id="ARBA00004123"/>
    </source>
</evidence>
<feature type="coiled-coil region" evidence="5">
    <location>
        <begin position="1350"/>
        <end position="1414"/>
    </location>
</feature>
<sequence length="1499" mass="162291">MGNQEAKQKKAAAASGNGSYPSLDEGWREGGGETTKKGGKKLHGKHGGKGAGNSGGGGGMHGTGPGKKKNKSESKSSVFSIRKRKSNLKGKGDVCSSVTGSKEDVLASQHDELDSTKTPDLSADELGQSDTEAAFPEKKKKAEQQKKDGDGDRGGGEQKQEMQRKASTAATSPAEDGGQKGGSSGSDTDIYSFHSAADHEDLLADIQHAIRLQHQQQHGGLNSIMEAPGGGGKDLSLGGGEERKLSNGVVKLSPPEVLDLTPELELGSDALSFLETGTLTGSVIHTDQPPGLHLPFHTEVHERREEKEKEERPELNGKGPRETEREGSLCAAAGTKDQHARVQQPPRTDITMATAEGAAVSSVAMTTSGNSFPDIPLDSAGKPPGEEEEAGDENQQEEKRVQSVVEDLSPPPADSNNKSPEPTEGLSSGTVFTEGEGQLGSATSAESLEDCLSAGSEPNHSAAASTSTSASPSTQQCRRSSVCFTPLPPQESPTLAKRLLRSNHSSSPSSSPVVKPYPPIFPSYIKTTTRQLSSPGHSPALSPSHSPLSPRRAHHHLHRTTAEGHHVRRQRSRSLAGPLSRSADWTEDLDRRLRSREEDVGSGEYLMGYRGGGSQPTCATRRSSCGQISTCGFPDVFTGRTLLEKLFLQQQQEEPEEAERLCSRILAMGLLLPFIDCFREQLGGSTAHITPTPTAKFEHDQLYTWAAVNQPSQSLDPLEGKLPGQLKESWPPAKLGGDNKTGLRSTEAELHEAITDMKQQQKDNQDSQDECVLKTTKLKEKHVNVIQQLEQTIEDLRTKIAELERQPPLLDMDSMKPTTTTTTTDRECGGEEGLLRVVCDAHLQTEAGLPGCLEAKSVQTSPMDDSFRFKVPFTEPGGVNGFLQPPPVQDGFHCSYNGTTSSAAPSSTLTRRVNATSSTTSSSSCWPRSTPTSSSSSPPRWPRSTPTSSSSSTPRWAPPPPPPPPPLPGGLAPPPPPPPPPPPLPGGLAPPPPPPPPPPVPGMGGPPPPPPPPGCGPPPPPPPPGAFGVPPALPGALGSLPPPLPFGLYALGLTQEKPARKAVVEPPRPMKPLYWTRIQLHAKKEVSSSMVWEAIEEPDVDFEEFVELFSKTAVKEKKQPLSDTITKSKAKQVVKLLNNKRSQAVGILMSSLHLDMKDIHHAVLNLDNTVVDLETLQALYENRAQQEELDKIEKHIKVSKDKENAKPLDKPEQFLHQLSLIPNFSGRVFCILFQSSFTECMSSIVRKLDILQRVCKALQEGETVKQVLGLVLAFGNFMNGGNRTRGQADGFTLDILPKLKDVKSSDSGRSLLSYIVAYYLRHFDEDAGRETCVYPLPEPHDLFQASQMKFEDFQKDLNRLRKDLRACTSEVEKVCKVSDEDNLQPFKDKMEEFLSEAKGELESLEAQLSSTHKLFLEIIVFFAVKAKAGEKEASPNTLFSTWHEFSSDFKDQWKKENKVILKERLKAAEECFRQAKEKASYSVKPKHATGIKAKLGMKI</sequence>
<dbReference type="GO" id="GO:0008017">
    <property type="term" value="F:microtubule binding"/>
    <property type="evidence" value="ECO:0007669"/>
    <property type="project" value="InterPro"/>
</dbReference>
<feature type="compositionally biased region" description="Basic and acidic residues" evidence="6">
    <location>
        <begin position="101"/>
        <end position="117"/>
    </location>
</feature>
<dbReference type="SMART" id="SM00498">
    <property type="entry name" value="FH2"/>
    <property type="match status" value="1"/>
</dbReference>
<dbReference type="PANTHER" id="PTHR45920">
    <property type="entry name" value="FORMIN HOMOLOGY 2 DOMAIN CONTAINING, ISOFORM I"/>
    <property type="match status" value="1"/>
</dbReference>
<dbReference type="GO" id="GO:0030866">
    <property type="term" value="P:cortical actin cytoskeleton organization"/>
    <property type="evidence" value="ECO:0007669"/>
    <property type="project" value="TreeGrafter"/>
</dbReference>
<accession>A0AAV1P5C3</accession>
<dbReference type="InterPro" id="IPR015425">
    <property type="entry name" value="FH2_Formin"/>
</dbReference>
<feature type="compositionally biased region" description="Gly residues" evidence="6">
    <location>
        <begin position="228"/>
        <end position="239"/>
    </location>
</feature>
<dbReference type="InterPro" id="IPR042201">
    <property type="entry name" value="FH2_Formin_sf"/>
</dbReference>
<evidence type="ECO:0000256" key="3">
    <source>
        <dbReference type="ARBA" id="ARBA00023054"/>
    </source>
</evidence>
<dbReference type="PANTHER" id="PTHR45920:SF7">
    <property type="entry name" value="FORMIN-G"/>
    <property type="match status" value="1"/>
</dbReference>
<evidence type="ECO:0000256" key="2">
    <source>
        <dbReference type="ARBA" id="ARBA00005271"/>
    </source>
</evidence>
<keyword evidence="9" id="KW-1185">Reference proteome</keyword>
<feature type="region of interest" description="Disordered" evidence="6">
    <location>
        <begin position="300"/>
        <end position="490"/>
    </location>
</feature>
<comment type="similarity">
    <text evidence="2">Belongs to the formin homology family. Cappuccino subfamily.</text>
</comment>
<dbReference type="Pfam" id="PF02181">
    <property type="entry name" value="FH2"/>
    <property type="match status" value="1"/>
</dbReference>
<evidence type="ECO:0000256" key="4">
    <source>
        <dbReference type="ARBA" id="ARBA00023242"/>
    </source>
</evidence>
<evidence type="ECO:0000313" key="8">
    <source>
        <dbReference type="EMBL" id="CAK6966778.1"/>
    </source>
</evidence>
<dbReference type="InterPro" id="IPR001265">
    <property type="entry name" value="Formin_Cappuccino_subfam"/>
</dbReference>
<feature type="coiled-coil region" evidence="5">
    <location>
        <begin position="743"/>
        <end position="806"/>
    </location>
</feature>
<feature type="compositionally biased region" description="Pro residues" evidence="6">
    <location>
        <begin position="956"/>
        <end position="1025"/>
    </location>
</feature>
<dbReference type="PROSITE" id="PS51444">
    <property type="entry name" value="FH2"/>
    <property type="match status" value="1"/>
</dbReference>
<feature type="compositionally biased region" description="Basic and acidic residues" evidence="6">
    <location>
        <begin position="25"/>
        <end position="36"/>
    </location>
</feature>
<feature type="compositionally biased region" description="Low complexity" evidence="6">
    <location>
        <begin position="533"/>
        <end position="550"/>
    </location>
</feature>
<feature type="compositionally biased region" description="Basic and acidic residues" evidence="6">
    <location>
        <begin position="135"/>
        <end position="164"/>
    </location>
</feature>
<feature type="compositionally biased region" description="Low complexity" evidence="6">
    <location>
        <begin position="461"/>
        <end position="474"/>
    </location>
</feature>
<dbReference type="GO" id="GO:0005634">
    <property type="term" value="C:nucleus"/>
    <property type="evidence" value="ECO:0007669"/>
    <property type="project" value="UniProtKB-SubCell"/>
</dbReference>
<name>A0AAV1P5C3_SCOSC</name>
<feature type="compositionally biased region" description="Low complexity" evidence="6">
    <location>
        <begin position="899"/>
        <end position="955"/>
    </location>
</feature>
<dbReference type="GO" id="GO:0005884">
    <property type="term" value="C:actin filament"/>
    <property type="evidence" value="ECO:0007669"/>
    <property type="project" value="InterPro"/>
</dbReference>
<comment type="subcellular location">
    <subcellularLocation>
        <location evidence="1">Nucleus</location>
    </subcellularLocation>
</comment>
<evidence type="ECO:0000313" key="9">
    <source>
        <dbReference type="Proteomes" id="UP001314229"/>
    </source>
</evidence>
<feature type="region of interest" description="Disordered" evidence="6">
    <location>
        <begin position="1"/>
        <end position="193"/>
    </location>
</feature>
<dbReference type="Gene3D" id="1.20.58.2220">
    <property type="entry name" value="Formin, FH2 domain"/>
    <property type="match status" value="1"/>
</dbReference>